<dbReference type="InterPro" id="IPR000073">
    <property type="entry name" value="AB_hydrolase_1"/>
</dbReference>
<proteinExistence type="predicted"/>
<dbReference type="KEGG" id="fal:FRAAL5523"/>
<protein>
    <recommendedName>
        <fullName evidence="3">AB hydrolase-1 domain-containing protein</fullName>
    </recommendedName>
</protein>
<accession>Q0REF4</accession>
<evidence type="ECO:0000256" key="2">
    <source>
        <dbReference type="SAM" id="MobiDB-lite"/>
    </source>
</evidence>
<dbReference type="eggNOG" id="COG2267">
    <property type="taxonomic scope" value="Bacteria"/>
</dbReference>
<dbReference type="InterPro" id="IPR050266">
    <property type="entry name" value="AB_hydrolase_sf"/>
</dbReference>
<dbReference type="AlphaFoldDB" id="Q0REF4"/>
<dbReference type="PANTHER" id="PTHR43798">
    <property type="entry name" value="MONOACYLGLYCEROL LIPASE"/>
    <property type="match status" value="1"/>
</dbReference>
<dbReference type="PANTHER" id="PTHR43798:SF31">
    <property type="entry name" value="AB HYDROLASE SUPERFAMILY PROTEIN YCLE"/>
    <property type="match status" value="1"/>
</dbReference>
<feature type="region of interest" description="Disordered" evidence="2">
    <location>
        <begin position="184"/>
        <end position="219"/>
    </location>
</feature>
<evidence type="ECO:0000259" key="3">
    <source>
        <dbReference type="Pfam" id="PF00561"/>
    </source>
</evidence>
<dbReference type="Proteomes" id="UP000000657">
    <property type="component" value="Chromosome"/>
</dbReference>
<dbReference type="PRINTS" id="PR00111">
    <property type="entry name" value="ABHYDROLASE"/>
</dbReference>
<name>Q0REF4_FRAAA</name>
<feature type="compositionally biased region" description="Low complexity" evidence="2">
    <location>
        <begin position="191"/>
        <end position="201"/>
    </location>
</feature>
<dbReference type="InterPro" id="IPR029058">
    <property type="entry name" value="AB_hydrolase_fold"/>
</dbReference>
<gene>
    <name evidence="4" type="ordered locus">FRAAL5523</name>
</gene>
<dbReference type="GO" id="GO:0016787">
    <property type="term" value="F:hydrolase activity"/>
    <property type="evidence" value="ECO:0007669"/>
    <property type="project" value="UniProtKB-KW"/>
</dbReference>
<dbReference type="ESTHER" id="fraaa-q0ref4">
    <property type="family name" value="6_AlphaBeta_hydrolase"/>
</dbReference>
<dbReference type="GO" id="GO:0016020">
    <property type="term" value="C:membrane"/>
    <property type="evidence" value="ECO:0007669"/>
    <property type="project" value="TreeGrafter"/>
</dbReference>
<dbReference type="Pfam" id="PF00561">
    <property type="entry name" value="Abhydrolase_1"/>
    <property type="match status" value="1"/>
</dbReference>
<feature type="compositionally biased region" description="Gly residues" evidence="2">
    <location>
        <begin position="202"/>
        <end position="215"/>
    </location>
</feature>
<organism evidence="4 5">
    <name type="scientific">Frankia alni (strain DSM 45986 / CECT 9034 / ACN14a)</name>
    <dbReference type="NCBI Taxonomy" id="326424"/>
    <lineage>
        <taxon>Bacteria</taxon>
        <taxon>Bacillati</taxon>
        <taxon>Actinomycetota</taxon>
        <taxon>Actinomycetes</taxon>
        <taxon>Frankiales</taxon>
        <taxon>Frankiaceae</taxon>
        <taxon>Frankia</taxon>
    </lineage>
</organism>
<reference evidence="4 5" key="1">
    <citation type="journal article" date="2007" name="Genome Res.">
        <title>Genome characteristics of facultatively symbiotic Frankia sp. strains reflect host range and host plant biogeography.</title>
        <authorList>
            <person name="Normand P."/>
            <person name="Lapierre P."/>
            <person name="Tisa L.S."/>
            <person name="Gogarten J.P."/>
            <person name="Alloisio N."/>
            <person name="Bagnarol E."/>
            <person name="Bassi C.A."/>
            <person name="Berry A.M."/>
            <person name="Bickhart D.M."/>
            <person name="Choisne N."/>
            <person name="Couloux A."/>
            <person name="Cournoyer B."/>
            <person name="Cruveiller S."/>
            <person name="Daubin V."/>
            <person name="Demange N."/>
            <person name="Francino M.P."/>
            <person name="Goltsman E."/>
            <person name="Huang Y."/>
            <person name="Kopp O.R."/>
            <person name="Labarre L."/>
            <person name="Lapidus A."/>
            <person name="Lavire C."/>
            <person name="Marechal J."/>
            <person name="Martinez M."/>
            <person name="Mastronunzio J.E."/>
            <person name="Mullin B.C."/>
            <person name="Niemann J."/>
            <person name="Pujic P."/>
            <person name="Rawnsley T."/>
            <person name="Rouy Z."/>
            <person name="Schenowitz C."/>
            <person name="Sellstedt A."/>
            <person name="Tavares F."/>
            <person name="Tomkins J.P."/>
            <person name="Vallenet D."/>
            <person name="Valverde C."/>
            <person name="Wall L.G."/>
            <person name="Wang Y."/>
            <person name="Medigue C."/>
            <person name="Benson D.R."/>
        </authorList>
    </citation>
    <scope>NUCLEOTIDE SEQUENCE [LARGE SCALE GENOMIC DNA]</scope>
    <source>
        <strain evidence="5">DSM 45986 / CECT 9034 / ACN14a</strain>
    </source>
</reference>
<dbReference type="STRING" id="326424.FRAAL5523"/>
<dbReference type="SUPFAM" id="SSF53474">
    <property type="entry name" value="alpha/beta-Hydrolases"/>
    <property type="match status" value="1"/>
</dbReference>
<keyword evidence="1" id="KW-0378">Hydrolase</keyword>
<sequence length="337" mass="33079">MHVVSASGWRLPVAAGLELHVEDVQPDARPPGGAALAGAPGGGVGSWGSPVVLVHGIAGSTADWAAVAPELAATRRVIAYDHRGHGASGRAPGGRADYSFDLLLADLTAVVAALGPAGIHLVGHSLGGVVALRYTLEHPDRVRSLVLVDTAAAPASATGPVARRIVAAVLEGAAAIASGSDLARRDGRAGAGTDADGPAGAAQGGGVGAAQGDGVGAVHDHRNPAERQVAGLGQADPEALAALGRELGGYPSLVPRLGEITVPTTVIVGEHDSTLRAGAQTLAHDIPGAHLAVIAGADHSPQASRPLAWLTAVDAHFARVETAAAGGTPAGRAAPAG</sequence>
<keyword evidence="5" id="KW-1185">Reference proteome</keyword>
<dbReference type="HOGENOM" id="CLU_020336_50_4_11"/>
<dbReference type="EMBL" id="CT573213">
    <property type="protein sequence ID" value="CAJ64156.1"/>
    <property type="molecule type" value="Genomic_DNA"/>
</dbReference>
<evidence type="ECO:0000313" key="5">
    <source>
        <dbReference type="Proteomes" id="UP000000657"/>
    </source>
</evidence>
<feature type="domain" description="AB hydrolase-1" evidence="3">
    <location>
        <begin position="50"/>
        <end position="172"/>
    </location>
</feature>
<evidence type="ECO:0000256" key="1">
    <source>
        <dbReference type="ARBA" id="ARBA00022801"/>
    </source>
</evidence>
<evidence type="ECO:0000313" key="4">
    <source>
        <dbReference type="EMBL" id="CAJ64156.1"/>
    </source>
</evidence>
<dbReference type="Gene3D" id="3.40.50.1820">
    <property type="entry name" value="alpha/beta hydrolase"/>
    <property type="match status" value="1"/>
</dbReference>